<feature type="chain" id="PRO_5002601583" evidence="2">
    <location>
        <begin position="21"/>
        <end position="86"/>
    </location>
</feature>
<feature type="compositionally biased region" description="Basic residues" evidence="1">
    <location>
        <begin position="50"/>
        <end position="77"/>
    </location>
</feature>
<evidence type="ECO:0000313" key="3">
    <source>
        <dbReference type="EMBL" id="ABF76092.1"/>
    </source>
</evidence>
<reference evidence="3" key="1">
    <citation type="submission" date="2006-05" db="EMBL/GenBank/DDBJ databases">
        <title>Complete sequence of chromosome 1 of Burkholderia cenocepacia AU 1054.</title>
        <authorList>
            <consortium name="US DOE Joint Genome Institute"/>
            <person name="Copeland A."/>
            <person name="Lucas S."/>
            <person name="Lapidus A."/>
            <person name="Barry K."/>
            <person name="Detter J.C."/>
            <person name="Glavina del Rio T."/>
            <person name="Hammon N."/>
            <person name="Israni S."/>
            <person name="Dalin E."/>
            <person name="Tice H."/>
            <person name="Pitluck S."/>
            <person name="Chain P."/>
            <person name="Malfatti S."/>
            <person name="Shin M."/>
            <person name="Vergez L."/>
            <person name="Schmutz J."/>
            <person name="Larimer F."/>
            <person name="Land M."/>
            <person name="Hauser L."/>
            <person name="Kyrpides N."/>
            <person name="Lykidis A."/>
            <person name="LiPuma J.J."/>
            <person name="Konstantinidis K."/>
            <person name="Tiedje J.M."/>
            <person name="Richardson P."/>
        </authorList>
    </citation>
    <scope>NUCLEOTIDE SEQUENCE [LARGE SCALE GENOMIC DNA]</scope>
    <source>
        <strain evidence="3">AU 1054</strain>
    </source>
</reference>
<gene>
    <name evidence="3" type="ordered locus">Bcen_1185</name>
</gene>
<sequence length="86" mass="9305" precursor="true">MKRLWLAAFVLASTLGVAHAQKQTFHFGEGQTGVSGAAPHAAAPTARPAPARRHVTAPSPHHRRAVHKRRHSRHAKPARSGIYTHA</sequence>
<keyword evidence="2" id="KW-0732">Signal</keyword>
<accession>A0A0H2XMX5</accession>
<evidence type="ECO:0000256" key="2">
    <source>
        <dbReference type="SAM" id="SignalP"/>
    </source>
</evidence>
<feature type="signal peptide" evidence="2">
    <location>
        <begin position="1"/>
        <end position="20"/>
    </location>
</feature>
<dbReference type="HOGENOM" id="CLU_174591_0_0_4"/>
<feature type="region of interest" description="Disordered" evidence="1">
    <location>
        <begin position="30"/>
        <end position="86"/>
    </location>
</feature>
<organism evidence="3">
    <name type="scientific">Burkholderia orbicola (strain AU 1054)</name>
    <dbReference type="NCBI Taxonomy" id="331271"/>
    <lineage>
        <taxon>Bacteria</taxon>
        <taxon>Pseudomonadati</taxon>
        <taxon>Pseudomonadota</taxon>
        <taxon>Betaproteobacteria</taxon>
        <taxon>Burkholderiales</taxon>
        <taxon>Burkholderiaceae</taxon>
        <taxon>Burkholderia</taxon>
        <taxon>Burkholderia cepacia complex</taxon>
        <taxon>Burkholderia orbicola</taxon>
    </lineage>
</organism>
<feature type="compositionally biased region" description="Low complexity" evidence="1">
    <location>
        <begin position="37"/>
        <end position="49"/>
    </location>
</feature>
<name>A0A0H2XMX5_BURO1</name>
<protein>
    <submittedName>
        <fullName evidence="3">Uncharacterized protein</fullName>
    </submittedName>
</protein>
<proteinExistence type="predicted"/>
<dbReference type="AlphaFoldDB" id="A0A0H2XMX5"/>
<evidence type="ECO:0000256" key="1">
    <source>
        <dbReference type="SAM" id="MobiDB-lite"/>
    </source>
</evidence>
<dbReference type="EMBL" id="CP000378">
    <property type="protein sequence ID" value="ABF76092.1"/>
    <property type="molecule type" value="Genomic_DNA"/>
</dbReference>